<keyword evidence="10" id="KW-0812">Transmembrane</keyword>
<dbReference type="RefSeq" id="XP_032822876.1">
    <property type="nucleotide sequence ID" value="XM_032966985.1"/>
</dbReference>
<dbReference type="Proteomes" id="UP001318040">
    <property type="component" value="Chromosome 37"/>
</dbReference>
<protein>
    <submittedName>
        <fullName evidence="11">ATP synthase membrane subunit f</fullName>
    </submittedName>
    <submittedName>
        <fullName evidence="13">ATP synthase subunit f, mitochondrial-like</fullName>
    </submittedName>
</protein>
<dbReference type="HOGENOM" id="CLU_169781_0_0_1"/>
<evidence type="ECO:0000313" key="12">
    <source>
        <dbReference type="Proteomes" id="UP001318040"/>
    </source>
</evidence>
<keyword evidence="4" id="KW-0138">CF(0)</keyword>
<dbReference type="OrthoDB" id="8921675at2759"/>
<comment type="similarity">
    <text evidence="2">Belongs to the ATPase F chain family.</text>
</comment>
<dbReference type="PANTHER" id="PTHR13080">
    <property type="entry name" value="ATP SYNTHASE F CHAIN, MITOCHONDRIAL-RELATED"/>
    <property type="match status" value="1"/>
</dbReference>
<dbReference type="InterPro" id="IPR019344">
    <property type="entry name" value="F1F0-ATPsyn_F_prd"/>
</dbReference>
<organism evidence="11">
    <name type="scientific">Petromyzon marinus</name>
    <name type="common">Sea lamprey</name>
    <dbReference type="NCBI Taxonomy" id="7757"/>
    <lineage>
        <taxon>Eukaryota</taxon>
        <taxon>Metazoa</taxon>
        <taxon>Chordata</taxon>
        <taxon>Craniata</taxon>
        <taxon>Vertebrata</taxon>
        <taxon>Cyclostomata</taxon>
        <taxon>Hyperoartia</taxon>
        <taxon>Petromyzontiformes</taxon>
        <taxon>Petromyzontidae</taxon>
        <taxon>Petromyzon</taxon>
    </lineage>
</organism>
<evidence type="ECO:0000313" key="13">
    <source>
        <dbReference type="RefSeq" id="XP_032822876.1"/>
    </source>
</evidence>
<keyword evidence="5" id="KW-0375">Hydrogen ion transport</keyword>
<evidence type="ECO:0000256" key="3">
    <source>
        <dbReference type="ARBA" id="ARBA00022448"/>
    </source>
</evidence>
<dbReference type="KEGG" id="pmrn:116949558"/>
<dbReference type="GO" id="GO:0046933">
    <property type="term" value="F:proton-transporting ATP synthase activity, rotational mechanism"/>
    <property type="evidence" value="ECO:0007669"/>
    <property type="project" value="TreeGrafter"/>
</dbReference>
<evidence type="ECO:0000256" key="5">
    <source>
        <dbReference type="ARBA" id="ARBA00022781"/>
    </source>
</evidence>
<dbReference type="PANTHER" id="PTHR13080:SF17">
    <property type="entry name" value="ATP SYNTHASE SUBUNIT F, MITOCHONDRIAL"/>
    <property type="match status" value="1"/>
</dbReference>
<evidence type="ECO:0000256" key="4">
    <source>
        <dbReference type="ARBA" id="ARBA00022547"/>
    </source>
</evidence>
<dbReference type="GO" id="GO:0045259">
    <property type="term" value="C:proton-transporting ATP synthase complex"/>
    <property type="evidence" value="ECO:0007669"/>
    <property type="project" value="UniProtKB-KW"/>
</dbReference>
<dbReference type="Pfam" id="PF10206">
    <property type="entry name" value="WRW"/>
    <property type="match status" value="1"/>
</dbReference>
<evidence type="ECO:0000256" key="7">
    <source>
        <dbReference type="ARBA" id="ARBA00023128"/>
    </source>
</evidence>
<reference evidence="11" key="2">
    <citation type="submission" date="2025-05" db="UniProtKB">
        <authorList>
            <consortium name="Ensembl"/>
        </authorList>
    </citation>
    <scope>IDENTIFICATION</scope>
</reference>
<dbReference type="GeneID" id="116949558"/>
<keyword evidence="9" id="KW-0066">ATP synthesis</keyword>
<evidence type="ECO:0000256" key="1">
    <source>
        <dbReference type="ARBA" id="ARBA00004325"/>
    </source>
</evidence>
<evidence type="ECO:0000256" key="10">
    <source>
        <dbReference type="SAM" id="Phobius"/>
    </source>
</evidence>
<evidence type="ECO:0000313" key="11">
    <source>
        <dbReference type="Ensembl" id="ENSPMAP00000005366.1"/>
    </source>
</evidence>
<accession>S4RJI3</accession>
<dbReference type="Ensembl" id="ENSPMAT00000005386.1">
    <property type="protein sequence ID" value="ENSPMAP00000005366.1"/>
    <property type="gene ID" value="ENSPMAG00000004902.1"/>
</dbReference>
<evidence type="ECO:0000256" key="6">
    <source>
        <dbReference type="ARBA" id="ARBA00023065"/>
    </source>
</evidence>
<keyword evidence="10" id="KW-1133">Transmembrane helix</keyword>
<evidence type="ECO:0000256" key="8">
    <source>
        <dbReference type="ARBA" id="ARBA00023136"/>
    </source>
</evidence>
<dbReference type="OMA" id="HKYVQPK"/>
<keyword evidence="7" id="KW-0496">Mitochondrion</keyword>
<name>S4RJI3_PETMA</name>
<keyword evidence="12" id="KW-1185">Reference proteome</keyword>
<keyword evidence="6" id="KW-0406">Ion transport</keyword>
<proteinExistence type="inferred from homology"/>
<gene>
    <name evidence="11 13" type="primary">LOC116949558</name>
</gene>
<dbReference type="AlphaFoldDB" id="S4RJI3"/>
<keyword evidence="8 10" id="KW-0472">Membrane</keyword>
<dbReference type="GO" id="GO:0042776">
    <property type="term" value="P:proton motive force-driven mitochondrial ATP synthesis"/>
    <property type="evidence" value="ECO:0007669"/>
    <property type="project" value="TreeGrafter"/>
</dbReference>
<evidence type="ECO:0000256" key="9">
    <source>
        <dbReference type="ARBA" id="ARBA00023310"/>
    </source>
</evidence>
<dbReference type="STRING" id="7757.ENSPMAP00000005366"/>
<dbReference type="GeneTree" id="ENSGT00940000165557"/>
<reference evidence="13" key="1">
    <citation type="submission" date="2025-04" db="UniProtKB">
        <authorList>
            <consortium name="RefSeq"/>
        </authorList>
    </citation>
    <scope>IDENTIFICATION</scope>
    <source>
        <tissue evidence="13">Sperm</tissue>
    </source>
</reference>
<sequence>MAAKSVALAERRLLDVKLGELPAWVGTCDLTPNGFIRGVRRGYDRYMNKYINVRRGGLGGVTMFVVGYITLSYIFSFDHVKHDRWRKYH</sequence>
<dbReference type="GO" id="GO:0031966">
    <property type="term" value="C:mitochondrial membrane"/>
    <property type="evidence" value="ECO:0007669"/>
    <property type="project" value="UniProtKB-SubCell"/>
</dbReference>
<evidence type="ECO:0000256" key="2">
    <source>
        <dbReference type="ARBA" id="ARBA00005895"/>
    </source>
</evidence>
<comment type="subcellular location">
    <subcellularLocation>
        <location evidence="1">Mitochondrion membrane</location>
    </subcellularLocation>
</comment>
<keyword evidence="3" id="KW-0813">Transport</keyword>
<feature type="transmembrane region" description="Helical" evidence="10">
    <location>
        <begin position="57"/>
        <end position="77"/>
    </location>
</feature>